<keyword evidence="2" id="KW-1185">Reference proteome</keyword>
<accession>A0A8X6QV67</accession>
<dbReference type="Proteomes" id="UP000887013">
    <property type="component" value="Unassembled WGS sequence"/>
</dbReference>
<organism evidence="1 2">
    <name type="scientific">Nephila pilipes</name>
    <name type="common">Giant wood spider</name>
    <name type="synonym">Nephila maculata</name>
    <dbReference type="NCBI Taxonomy" id="299642"/>
    <lineage>
        <taxon>Eukaryota</taxon>
        <taxon>Metazoa</taxon>
        <taxon>Ecdysozoa</taxon>
        <taxon>Arthropoda</taxon>
        <taxon>Chelicerata</taxon>
        <taxon>Arachnida</taxon>
        <taxon>Araneae</taxon>
        <taxon>Araneomorphae</taxon>
        <taxon>Entelegynae</taxon>
        <taxon>Araneoidea</taxon>
        <taxon>Nephilidae</taxon>
        <taxon>Nephila</taxon>
    </lineage>
</organism>
<reference evidence="1" key="1">
    <citation type="submission" date="2020-08" db="EMBL/GenBank/DDBJ databases">
        <title>Multicomponent nature underlies the extraordinary mechanical properties of spider dragline silk.</title>
        <authorList>
            <person name="Kono N."/>
            <person name="Nakamura H."/>
            <person name="Mori M."/>
            <person name="Yoshida Y."/>
            <person name="Ohtoshi R."/>
            <person name="Malay A.D."/>
            <person name="Moran D.A.P."/>
            <person name="Tomita M."/>
            <person name="Numata K."/>
            <person name="Arakawa K."/>
        </authorList>
    </citation>
    <scope>NUCLEOTIDE SEQUENCE</scope>
</reference>
<comment type="caution">
    <text evidence="1">The sequence shown here is derived from an EMBL/GenBank/DDBJ whole genome shotgun (WGS) entry which is preliminary data.</text>
</comment>
<name>A0A8X6QV67_NEPPI</name>
<dbReference type="EMBL" id="BMAW01131165">
    <property type="protein sequence ID" value="GFU38269.1"/>
    <property type="molecule type" value="Genomic_DNA"/>
</dbReference>
<protein>
    <submittedName>
        <fullName evidence="1">Uncharacterized protein</fullName>
    </submittedName>
</protein>
<evidence type="ECO:0000313" key="1">
    <source>
        <dbReference type="EMBL" id="GFU38269.1"/>
    </source>
</evidence>
<gene>
    <name evidence="1" type="ORF">NPIL_361</name>
</gene>
<evidence type="ECO:0000313" key="2">
    <source>
        <dbReference type="Proteomes" id="UP000887013"/>
    </source>
</evidence>
<proteinExistence type="predicted"/>
<sequence>MPDVEDPIQTDLLVLGSPKSYYSEMYRLQGYCLKTKPRKLSKSTLFFSSDFHLTIGCARARACVRPLYVLIHHRGSASSGSHQAPEIIVNLLNSAPPMILGRKPTPLSLDQPTLCISSRSQSATLDLN</sequence>
<dbReference type="AlphaFoldDB" id="A0A8X6QV67"/>